<keyword evidence="2" id="KW-1185">Reference proteome</keyword>
<reference evidence="1 2" key="1">
    <citation type="submission" date="2019-06" db="EMBL/GenBank/DDBJ databases">
        <title>Genome of Methylobacterium sp. 17Sr1-39.</title>
        <authorList>
            <person name="Seo T."/>
        </authorList>
    </citation>
    <scope>NUCLEOTIDE SEQUENCE [LARGE SCALE GENOMIC DNA]</scope>
    <source>
        <strain evidence="1 2">17Sr1-39</strain>
    </source>
</reference>
<dbReference type="Proteomes" id="UP000305267">
    <property type="component" value="Unassembled WGS sequence"/>
</dbReference>
<sequence>MAQAFCESSDCVNALAPLEYLPADTAVQLTRMYLACSHLDHDRGNNEPANLKALCQRWFTYR</sequence>
<evidence type="ECO:0000313" key="2">
    <source>
        <dbReference type="Proteomes" id="UP000305267"/>
    </source>
</evidence>
<gene>
    <name evidence="1" type="ORF">FF100_31590</name>
</gene>
<organism evidence="1 2">
    <name type="scientific">Methylobacterium terricola</name>
    <dbReference type="NCBI Taxonomy" id="2583531"/>
    <lineage>
        <taxon>Bacteria</taxon>
        <taxon>Pseudomonadati</taxon>
        <taxon>Pseudomonadota</taxon>
        <taxon>Alphaproteobacteria</taxon>
        <taxon>Hyphomicrobiales</taxon>
        <taxon>Methylobacteriaceae</taxon>
        <taxon>Methylobacterium</taxon>
    </lineage>
</organism>
<dbReference type="RefSeq" id="WP_139040003.1">
    <property type="nucleotide sequence ID" value="NZ_VDDA01000032.1"/>
</dbReference>
<accession>A0A5C4L755</accession>
<dbReference type="AlphaFoldDB" id="A0A5C4L755"/>
<protein>
    <submittedName>
        <fullName evidence="1">Uncharacterized protein</fullName>
    </submittedName>
</protein>
<dbReference type="OrthoDB" id="161705at2"/>
<name>A0A5C4L755_9HYPH</name>
<dbReference type="EMBL" id="VDDA01000032">
    <property type="protein sequence ID" value="TNC07627.1"/>
    <property type="molecule type" value="Genomic_DNA"/>
</dbReference>
<evidence type="ECO:0000313" key="1">
    <source>
        <dbReference type="EMBL" id="TNC07627.1"/>
    </source>
</evidence>
<proteinExistence type="predicted"/>
<comment type="caution">
    <text evidence="1">The sequence shown here is derived from an EMBL/GenBank/DDBJ whole genome shotgun (WGS) entry which is preliminary data.</text>
</comment>